<dbReference type="RefSeq" id="WP_128489078.1">
    <property type="nucleotide sequence ID" value="NZ_JBHLXB010000003.1"/>
</dbReference>
<evidence type="ECO:0000313" key="6">
    <source>
        <dbReference type="Proteomes" id="UP000287168"/>
    </source>
</evidence>
<evidence type="ECO:0000256" key="1">
    <source>
        <dbReference type="ARBA" id="ARBA00023015"/>
    </source>
</evidence>
<evidence type="ECO:0000313" key="5">
    <source>
        <dbReference type="EMBL" id="RWY40984.1"/>
    </source>
</evidence>
<organism evidence="5 6">
    <name type="scientific">Falsigemmobacter intermedius</name>
    <dbReference type="NCBI Taxonomy" id="1553448"/>
    <lineage>
        <taxon>Bacteria</taxon>
        <taxon>Pseudomonadati</taxon>
        <taxon>Pseudomonadota</taxon>
        <taxon>Alphaproteobacteria</taxon>
        <taxon>Rhodobacterales</taxon>
        <taxon>Paracoccaceae</taxon>
        <taxon>Falsigemmobacter</taxon>
    </lineage>
</organism>
<dbReference type="Proteomes" id="UP000287168">
    <property type="component" value="Unassembled WGS sequence"/>
</dbReference>
<keyword evidence="1" id="KW-0805">Transcription regulation</keyword>
<evidence type="ECO:0000256" key="2">
    <source>
        <dbReference type="ARBA" id="ARBA00023125"/>
    </source>
</evidence>
<dbReference type="SUPFAM" id="SSF64288">
    <property type="entry name" value="Chorismate lyase-like"/>
    <property type="match status" value="1"/>
</dbReference>
<dbReference type="PRINTS" id="PR00035">
    <property type="entry name" value="HTHGNTR"/>
</dbReference>
<dbReference type="PANTHER" id="PTHR44846">
    <property type="entry name" value="MANNOSYL-D-GLYCERATE TRANSPORT/METABOLISM SYSTEM REPRESSOR MNGR-RELATED"/>
    <property type="match status" value="1"/>
</dbReference>
<reference evidence="5 6" key="1">
    <citation type="journal article" date="2015" name="Int. J. Syst. Evol. Microbiol.">
        <title>Gemmobacter intermedius sp. nov., isolated from a white stork (Ciconia ciconia).</title>
        <authorList>
            <person name="Kampfer P."/>
            <person name="Jerzak L."/>
            <person name="Wilharm G."/>
            <person name="Golke J."/>
            <person name="Busse H.J."/>
            <person name="Glaeser S.P."/>
        </authorList>
    </citation>
    <scope>NUCLEOTIDE SEQUENCE [LARGE SCALE GENOMIC DNA]</scope>
    <source>
        <strain evidence="5 6">119/4</strain>
    </source>
</reference>
<dbReference type="OrthoDB" id="9808698at2"/>
<protein>
    <submittedName>
        <fullName evidence="5">GntR family transcriptional regulator</fullName>
    </submittedName>
</protein>
<dbReference type="EMBL" id="SBLC01000013">
    <property type="protein sequence ID" value="RWY40984.1"/>
    <property type="molecule type" value="Genomic_DNA"/>
</dbReference>
<dbReference type="CDD" id="cd07377">
    <property type="entry name" value="WHTH_GntR"/>
    <property type="match status" value="1"/>
</dbReference>
<dbReference type="SMART" id="SM00345">
    <property type="entry name" value="HTH_GNTR"/>
    <property type="match status" value="1"/>
</dbReference>
<dbReference type="InterPro" id="IPR000524">
    <property type="entry name" value="Tscrpt_reg_HTH_GntR"/>
</dbReference>
<dbReference type="InterPro" id="IPR011663">
    <property type="entry name" value="UTRA"/>
</dbReference>
<dbReference type="PROSITE" id="PS50949">
    <property type="entry name" value="HTH_GNTR"/>
    <property type="match status" value="1"/>
</dbReference>
<dbReference type="GO" id="GO:0003677">
    <property type="term" value="F:DNA binding"/>
    <property type="evidence" value="ECO:0007669"/>
    <property type="project" value="UniProtKB-KW"/>
</dbReference>
<keyword evidence="6" id="KW-1185">Reference proteome</keyword>
<comment type="caution">
    <text evidence="5">The sequence shown here is derived from an EMBL/GenBank/DDBJ whole genome shotgun (WGS) entry which is preliminary data.</text>
</comment>
<feature type="domain" description="HTH gntR-type" evidence="4">
    <location>
        <begin position="16"/>
        <end position="84"/>
    </location>
</feature>
<gene>
    <name evidence="5" type="ORF">EP867_10885</name>
</gene>
<accession>A0A444MBA0</accession>
<evidence type="ECO:0000256" key="3">
    <source>
        <dbReference type="ARBA" id="ARBA00023163"/>
    </source>
</evidence>
<dbReference type="SUPFAM" id="SSF46785">
    <property type="entry name" value="Winged helix' DNA-binding domain"/>
    <property type="match status" value="1"/>
</dbReference>
<dbReference type="InterPro" id="IPR050679">
    <property type="entry name" value="Bact_HTH_transcr_reg"/>
</dbReference>
<keyword evidence="2" id="KW-0238">DNA-binding</keyword>
<dbReference type="Pfam" id="PF00392">
    <property type="entry name" value="GntR"/>
    <property type="match status" value="1"/>
</dbReference>
<dbReference type="GO" id="GO:0045892">
    <property type="term" value="P:negative regulation of DNA-templated transcription"/>
    <property type="evidence" value="ECO:0007669"/>
    <property type="project" value="TreeGrafter"/>
</dbReference>
<dbReference type="Gene3D" id="3.40.1410.10">
    <property type="entry name" value="Chorismate lyase-like"/>
    <property type="match status" value="1"/>
</dbReference>
<dbReference type="SMART" id="SM00866">
    <property type="entry name" value="UTRA"/>
    <property type="match status" value="1"/>
</dbReference>
<dbReference type="Gene3D" id="1.10.10.10">
    <property type="entry name" value="Winged helix-like DNA-binding domain superfamily/Winged helix DNA-binding domain"/>
    <property type="match status" value="1"/>
</dbReference>
<dbReference type="Pfam" id="PF07702">
    <property type="entry name" value="UTRA"/>
    <property type="match status" value="1"/>
</dbReference>
<keyword evidence="3" id="KW-0804">Transcription</keyword>
<dbReference type="InterPro" id="IPR036390">
    <property type="entry name" value="WH_DNA-bd_sf"/>
</dbReference>
<evidence type="ECO:0000259" key="4">
    <source>
        <dbReference type="PROSITE" id="PS50949"/>
    </source>
</evidence>
<dbReference type="AlphaFoldDB" id="A0A444MBA0"/>
<name>A0A444MBA0_9RHOB</name>
<sequence>MTTVPLARVDLNQSSVSRYIQLATLFRQRITSGQWRSGAQIPTVADLAEEYGVARATIRQALDELVREGLIERFRARGTFVRARARNQLWCQVGTEWSGLLRAIDGASIEVLADSAAVGLPELRYAIGTPAAAYRQLKRRHWRPGQPFLLADLYISEDLRGRISDEDLRLKTALRLIDDIPGLIPASARQTLTIAAADVESAQALQIPINAPVAVVHRRVVDSEGQLILAADGIYRGDVLRLDIELR</sequence>
<dbReference type="GO" id="GO:0003700">
    <property type="term" value="F:DNA-binding transcription factor activity"/>
    <property type="evidence" value="ECO:0007669"/>
    <property type="project" value="InterPro"/>
</dbReference>
<dbReference type="InterPro" id="IPR028978">
    <property type="entry name" value="Chorismate_lyase_/UTRA_dom_sf"/>
</dbReference>
<dbReference type="InterPro" id="IPR036388">
    <property type="entry name" value="WH-like_DNA-bd_sf"/>
</dbReference>
<proteinExistence type="predicted"/>
<dbReference type="PANTHER" id="PTHR44846:SF1">
    <property type="entry name" value="MANNOSYL-D-GLYCERATE TRANSPORT_METABOLISM SYSTEM REPRESSOR MNGR-RELATED"/>
    <property type="match status" value="1"/>
</dbReference>